<dbReference type="Pfam" id="PF13704">
    <property type="entry name" value="Glyco_tranf_2_4"/>
    <property type="match status" value="1"/>
</dbReference>
<dbReference type="EMBL" id="WOTH01000009">
    <property type="protein sequence ID" value="NHO53551.1"/>
    <property type="molecule type" value="Genomic_DNA"/>
</dbReference>
<reference evidence="1" key="1">
    <citation type="submission" date="2019-11" db="EMBL/GenBank/DDBJ databases">
        <title>Description of new Acetobacter species.</title>
        <authorList>
            <person name="Cleenwerck I."/>
            <person name="Sombolestani A.S."/>
        </authorList>
    </citation>
    <scope>NUCLEOTIDE SEQUENCE</scope>
    <source>
        <strain evidence="1">LMG 1626</strain>
    </source>
</reference>
<sequence length="333" mass="37092">MARVKCVMMQRDETLLLEPWFRHYGHLFGFENLVVLDNGSIEPDVLATLDRYARAGAQVVRGLGRTMDFEAKGQYVRQIIEHWDTEEDYDFALPVDCDEFLATYTAGGLSCARGAIHATLDALIGEQRAMQIRFNPANVPGVAGGFLPMDFPKKFVARGTVGEVDLGYHAITSRVAEGFVETTLAYLHMHNKPFPMLVEHAARKLRDRVDVTDKKALKSFVGAGMHLIDYFFMTEEDYLARFANGVFLRFPGVVNHFGALGVCNAFFGTLAPMEPERPLDLVELVEVVDGQVTRSRPFDAQAYMALHADVAASDMSAFYHYCAFGMLEGRGIG</sequence>
<dbReference type="AlphaFoldDB" id="A0A967B7L8"/>
<protein>
    <recommendedName>
        <fullName evidence="3">Glycosyl transferase family 2</fullName>
    </recommendedName>
</protein>
<evidence type="ECO:0000313" key="1">
    <source>
        <dbReference type="EMBL" id="NHO53551.1"/>
    </source>
</evidence>
<name>A0A967B7L8_9PROT</name>
<organism evidence="1 2">
    <name type="scientific">Acetobacter estunensis</name>
    <dbReference type="NCBI Taxonomy" id="104097"/>
    <lineage>
        <taxon>Bacteria</taxon>
        <taxon>Pseudomonadati</taxon>
        <taxon>Pseudomonadota</taxon>
        <taxon>Alphaproteobacteria</taxon>
        <taxon>Acetobacterales</taxon>
        <taxon>Acetobacteraceae</taxon>
        <taxon>Acetobacter</taxon>
    </lineage>
</organism>
<dbReference type="Proteomes" id="UP000597459">
    <property type="component" value="Unassembled WGS sequence"/>
</dbReference>
<evidence type="ECO:0000313" key="2">
    <source>
        <dbReference type="Proteomes" id="UP000597459"/>
    </source>
</evidence>
<proteinExistence type="predicted"/>
<keyword evidence="2" id="KW-1185">Reference proteome</keyword>
<gene>
    <name evidence="1" type="ORF">GOB87_06160</name>
</gene>
<accession>A0A967B7L8</accession>
<comment type="caution">
    <text evidence="1">The sequence shown here is derived from an EMBL/GenBank/DDBJ whole genome shotgun (WGS) entry which is preliminary data.</text>
</comment>
<evidence type="ECO:0008006" key="3">
    <source>
        <dbReference type="Google" id="ProtNLM"/>
    </source>
</evidence>
<dbReference type="RefSeq" id="WP_166313893.1">
    <property type="nucleotide sequence ID" value="NZ_WOTH01000009.1"/>
</dbReference>